<comment type="caution">
    <text evidence="1">The sequence shown here is derived from an EMBL/GenBank/DDBJ whole genome shotgun (WGS) entry which is preliminary data.</text>
</comment>
<dbReference type="InterPro" id="IPR036249">
    <property type="entry name" value="Thioredoxin-like_sf"/>
</dbReference>
<dbReference type="AlphaFoldDB" id="A0A835YD16"/>
<keyword evidence="2" id="KW-1185">Reference proteome</keyword>
<dbReference type="Proteomes" id="UP000612055">
    <property type="component" value="Unassembled WGS sequence"/>
</dbReference>
<dbReference type="PANTHER" id="PTHR28630">
    <property type="match status" value="1"/>
</dbReference>
<proteinExistence type="predicted"/>
<evidence type="ECO:0000313" key="1">
    <source>
        <dbReference type="EMBL" id="KAG2499469.1"/>
    </source>
</evidence>
<dbReference type="OrthoDB" id="40334at2759"/>
<organism evidence="1 2">
    <name type="scientific">Edaphochlamys debaryana</name>
    <dbReference type="NCBI Taxonomy" id="47281"/>
    <lineage>
        <taxon>Eukaryota</taxon>
        <taxon>Viridiplantae</taxon>
        <taxon>Chlorophyta</taxon>
        <taxon>core chlorophytes</taxon>
        <taxon>Chlorophyceae</taxon>
        <taxon>CS clade</taxon>
        <taxon>Chlamydomonadales</taxon>
        <taxon>Chlamydomonadales incertae sedis</taxon>
        <taxon>Edaphochlamys</taxon>
    </lineage>
</organism>
<name>A0A835YD16_9CHLO</name>
<dbReference type="Pfam" id="PF13911">
    <property type="entry name" value="AhpC-TSA_2"/>
    <property type="match status" value="1"/>
</dbReference>
<dbReference type="SUPFAM" id="SSF52833">
    <property type="entry name" value="Thioredoxin-like"/>
    <property type="match status" value="1"/>
</dbReference>
<dbReference type="EMBL" id="JAEHOE010000006">
    <property type="protein sequence ID" value="KAG2499469.1"/>
    <property type="molecule type" value="Genomic_DNA"/>
</dbReference>
<dbReference type="PANTHER" id="PTHR28630:SF3">
    <property type="entry name" value="PEROXIREDOXIN-LIKE 2C"/>
    <property type="match status" value="1"/>
</dbReference>
<accession>A0A835YD16</accession>
<dbReference type="InterPro" id="IPR032801">
    <property type="entry name" value="PXL2A/B/C"/>
</dbReference>
<evidence type="ECO:0000313" key="2">
    <source>
        <dbReference type="Proteomes" id="UP000612055"/>
    </source>
</evidence>
<gene>
    <name evidence="1" type="ORF">HYH03_002416</name>
</gene>
<protein>
    <submittedName>
        <fullName evidence="1">Uncharacterized protein</fullName>
    </submittedName>
</protein>
<reference evidence="1" key="1">
    <citation type="journal article" date="2020" name="bioRxiv">
        <title>Comparative genomics of Chlamydomonas.</title>
        <authorList>
            <person name="Craig R.J."/>
            <person name="Hasan A.R."/>
            <person name="Ness R.W."/>
            <person name="Keightley P.D."/>
        </authorList>
    </citation>
    <scope>NUCLEOTIDE SEQUENCE</scope>
    <source>
        <strain evidence="1">CCAP 11/70</strain>
    </source>
</reference>
<sequence length="151" mass="16292">MAAAGVPAFCWEQAQGLLRAKPQFEAAGFRLAVVSIGSPEGGREFCAAAPFPPEQLLLDGDHALHRHVGCVEGFKSMFSPKTWEAMRAREWDEFKSLLGRYKMIAPKTVEATAVMGGVWVLDGDQCLYEFKDSGPGVHAPLTDVLAAVKAA</sequence>